<comment type="caution">
    <text evidence="2">The sequence shown here is derived from an EMBL/GenBank/DDBJ whole genome shotgun (WGS) entry which is preliminary data.</text>
</comment>
<feature type="compositionally biased region" description="Basic and acidic residues" evidence="1">
    <location>
        <begin position="74"/>
        <end position="94"/>
    </location>
</feature>
<evidence type="ECO:0000313" key="2">
    <source>
        <dbReference type="EMBL" id="GHJ89931.1"/>
    </source>
</evidence>
<evidence type="ECO:0000313" key="3">
    <source>
        <dbReference type="Proteomes" id="UP000620104"/>
    </source>
</evidence>
<name>A0A8H3TZU2_9TREE</name>
<keyword evidence="3" id="KW-1185">Reference proteome</keyword>
<dbReference type="OrthoDB" id="10401178at2759"/>
<dbReference type="Proteomes" id="UP000620104">
    <property type="component" value="Unassembled WGS sequence"/>
</dbReference>
<reference evidence="2" key="1">
    <citation type="submission" date="2020-07" db="EMBL/GenBank/DDBJ databases">
        <title>Draft Genome Sequence of a Deep-Sea Yeast, Naganishia (Cryptococcus) liquefaciens strain N6.</title>
        <authorList>
            <person name="Han Y.W."/>
            <person name="Kajitani R."/>
            <person name="Morimoto H."/>
            <person name="Parhat M."/>
            <person name="Tsubouchi H."/>
            <person name="Bakenova O."/>
            <person name="Ogata M."/>
            <person name="Argunhan B."/>
            <person name="Aoki R."/>
            <person name="Kajiwara S."/>
            <person name="Itoh T."/>
            <person name="Iwasaki H."/>
        </authorList>
    </citation>
    <scope>NUCLEOTIDE SEQUENCE</scope>
    <source>
        <strain evidence="2">N6</strain>
    </source>
</reference>
<organism evidence="2 3">
    <name type="scientific">Naganishia liquefaciens</name>
    <dbReference type="NCBI Taxonomy" id="104408"/>
    <lineage>
        <taxon>Eukaryota</taxon>
        <taxon>Fungi</taxon>
        <taxon>Dikarya</taxon>
        <taxon>Basidiomycota</taxon>
        <taxon>Agaricomycotina</taxon>
        <taxon>Tremellomycetes</taxon>
        <taxon>Filobasidiales</taxon>
        <taxon>Filobasidiaceae</taxon>
        <taxon>Naganishia</taxon>
    </lineage>
</organism>
<protein>
    <submittedName>
        <fullName evidence="2">Uncharacterized protein</fullName>
    </submittedName>
</protein>
<feature type="region of interest" description="Disordered" evidence="1">
    <location>
        <begin position="1"/>
        <end position="103"/>
    </location>
</feature>
<gene>
    <name evidence="2" type="ORF">NliqN6_6333</name>
</gene>
<evidence type="ECO:0000256" key="1">
    <source>
        <dbReference type="SAM" id="MobiDB-lite"/>
    </source>
</evidence>
<dbReference type="EMBL" id="BLZA01000053">
    <property type="protein sequence ID" value="GHJ89931.1"/>
    <property type="molecule type" value="Genomic_DNA"/>
</dbReference>
<accession>A0A8H3TZU2</accession>
<sequence length="103" mass="11271">MAQTNSKSDTIVHTHTSLDQRTSASEPTSTQKQKNSSPLDNKRENDDLPTPPINLATSTEPTDSRTGNASSGARIDRDLAAEDEELIKRKEEAKAQSNKDTTF</sequence>
<feature type="compositionally biased region" description="Polar residues" evidence="1">
    <location>
        <begin position="55"/>
        <end position="71"/>
    </location>
</feature>
<proteinExistence type="predicted"/>
<dbReference type="AlphaFoldDB" id="A0A8H3TZU2"/>
<feature type="compositionally biased region" description="Polar residues" evidence="1">
    <location>
        <begin position="19"/>
        <end position="39"/>
    </location>
</feature>